<feature type="domain" description="HTH cro/C1-type" evidence="2">
    <location>
        <begin position="5"/>
        <end position="59"/>
    </location>
</feature>
<organism evidence="3 4">
    <name type="scientific">Tetragenococcus muriaticus 3MR10-3</name>
    <dbReference type="NCBI Taxonomy" id="1302648"/>
    <lineage>
        <taxon>Bacteria</taxon>
        <taxon>Bacillati</taxon>
        <taxon>Bacillota</taxon>
        <taxon>Bacilli</taxon>
        <taxon>Lactobacillales</taxon>
        <taxon>Enterococcaceae</taxon>
        <taxon>Tetragenococcus</taxon>
    </lineage>
</organism>
<dbReference type="RefSeq" id="WP_028790020.1">
    <property type="nucleotide sequence ID" value="NZ_JPVT01000011.1"/>
</dbReference>
<protein>
    <submittedName>
        <fullName evidence="3">DNA-binding repressor</fullName>
    </submittedName>
</protein>
<evidence type="ECO:0000259" key="2">
    <source>
        <dbReference type="PROSITE" id="PS50943"/>
    </source>
</evidence>
<dbReference type="InterPro" id="IPR010982">
    <property type="entry name" value="Lambda_DNA-bd_dom_sf"/>
</dbReference>
<dbReference type="CDD" id="cd00093">
    <property type="entry name" value="HTH_XRE"/>
    <property type="match status" value="1"/>
</dbReference>
<dbReference type="EMBL" id="JPVT01000011">
    <property type="protein sequence ID" value="KFN93115.1"/>
    <property type="molecule type" value="Genomic_DNA"/>
</dbReference>
<dbReference type="GO" id="GO:0003677">
    <property type="term" value="F:DNA binding"/>
    <property type="evidence" value="ECO:0007669"/>
    <property type="project" value="UniProtKB-KW"/>
</dbReference>
<evidence type="ECO:0000313" key="3">
    <source>
        <dbReference type="EMBL" id="KFN93115.1"/>
    </source>
</evidence>
<proteinExistence type="predicted"/>
<dbReference type="Gene3D" id="1.10.260.40">
    <property type="entry name" value="lambda repressor-like DNA-binding domains"/>
    <property type="match status" value="1"/>
</dbReference>
<keyword evidence="4" id="KW-1185">Reference proteome</keyword>
<evidence type="ECO:0000256" key="1">
    <source>
        <dbReference type="ARBA" id="ARBA00023125"/>
    </source>
</evidence>
<dbReference type="PROSITE" id="PS50943">
    <property type="entry name" value="HTH_CROC1"/>
    <property type="match status" value="1"/>
</dbReference>
<evidence type="ECO:0000313" key="4">
    <source>
        <dbReference type="Proteomes" id="UP000029381"/>
    </source>
</evidence>
<dbReference type="PANTHER" id="PTHR46558">
    <property type="entry name" value="TRACRIPTIONAL REGULATORY PROTEIN-RELATED-RELATED"/>
    <property type="match status" value="1"/>
</dbReference>
<reference evidence="3 4" key="1">
    <citation type="submission" date="2014-08" db="EMBL/GenBank/DDBJ databases">
        <title>Genome sequence of Tetragenococcus muriaticus.</title>
        <authorList>
            <person name="Chuea-nongthon C."/>
            <person name="Rodtong S."/>
            <person name="Yongsawatdigul J."/>
            <person name="Steele J.L."/>
            <person name="Liu X.-y."/>
            <person name="Speers J."/>
            <person name="Glasner J.D."/>
            <person name="Neeno-Eckwall E.C."/>
        </authorList>
    </citation>
    <scope>NUCLEOTIDE SEQUENCE [LARGE SCALE GENOMIC DNA]</scope>
    <source>
        <strain evidence="3 4">3MR10-3</strain>
    </source>
</reference>
<dbReference type="InterPro" id="IPR001387">
    <property type="entry name" value="Cro/C1-type_HTH"/>
</dbReference>
<dbReference type="SUPFAM" id="SSF47413">
    <property type="entry name" value="lambda repressor-like DNA-binding domains"/>
    <property type="match status" value="1"/>
</dbReference>
<dbReference type="PANTHER" id="PTHR46558:SF14">
    <property type="entry name" value="HTH-TYPE TRANSCRIPTIONAL REGULATOR ANSR"/>
    <property type="match status" value="1"/>
</dbReference>
<accession>A0A091C8L7</accession>
<name>A0A091C8L7_9ENTE</name>
<dbReference type="Pfam" id="PF01381">
    <property type="entry name" value="HTH_3"/>
    <property type="match status" value="1"/>
</dbReference>
<dbReference type="Proteomes" id="UP000029381">
    <property type="component" value="Unassembled WGS sequence"/>
</dbReference>
<comment type="caution">
    <text evidence="3">The sequence shown here is derived from an EMBL/GenBank/DDBJ whole genome shotgun (WGS) entry which is preliminary data.</text>
</comment>
<gene>
    <name evidence="3" type="ORF">TMU3MR103_0110</name>
</gene>
<sequence length="75" mass="8795">MYYRIRNLRDDNDLSQTDMAKILSISQTTYSRYESGVLDIPTEALIKLAKYHNTSIDYLLNLTNQKTPYPRASYK</sequence>
<keyword evidence="1 3" id="KW-0238">DNA-binding</keyword>
<dbReference type="AlphaFoldDB" id="A0A091C8L7"/>
<dbReference type="SMART" id="SM00530">
    <property type="entry name" value="HTH_XRE"/>
    <property type="match status" value="1"/>
</dbReference>